<sequence length="734" mass="82006">MPPLSSSSPVEAPPPLELVPNDAGLQDEIASHLAAAKTSFIRLRRGGGAKEMELLSTSLYQSAKGEDEEVGDDFFAGATERRGMVRLKIGLAQGKARAAGATIKRIRRGKQTTGKETPMVVVQEEDQDEDADLSPPTDNQPIYSPLALVESPAGSTESFDSSTGLSRTTSATQDDSSRPPTPAAAEAFLRLPALTSLSEHPSNSSSTSSTSDFDSSKPMLNRPPSRTLTLDESHPKPRRRDSRSDFTPRRKLTHLRPKDFNKVLALRRKKLGRGEASLAEVDAALEEALAGAVGAEEEKARTELDVLYEHQRGLVVFGLPKFASAALTQIDPAAWTDAHLENSPFTRHDHPLPTPFWHWIDREWMVDMDGDTDEQGWSYAVRFGSRHWRGQPDILRSFVRRRRWIRARIYLPKPLSATAPGSKEPAPIDWESLHNSEFADRSTPNDDFGAPQPNEPSALGLKAATALLPLSPARKDDIFGWEQEIDAHQPFLAWTFVKYEGERALAQRRQRDLPGSRSDEELFGIWRDAVVEINYRKVARVLKGCRLDREKLGLWRWWLGLPVEPPQEGEEEQLYECEPDTSRSSSLKAPNGRPSSGVDAKAWSEKDPRPMLDDVWDLLEGRLDHILQLFEFQLSRLHLLHLVLSLHPVAHVHHRYESHDRGQPFEPGVLSPERVGSRLEARIDFYLDVKALMVFYEGEMGDSLKAAGVISPVKPTLKARGRGQPKRKERLSGM</sequence>
<feature type="compositionally biased region" description="Acidic residues" evidence="1">
    <location>
        <begin position="569"/>
        <end position="579"/>
    </location>
</feature>
<dbReference type="EMBL" id="MCGR01000003">
    <property type="protein sequence ID" value="ORY90814.1"/>
    <property type="molecule type" value="Genomic_DNA"/>
</dbReference>
<protein>
    <submittedName>
        <fullName evidence="2">Uncharacterized protein</fullName>
    </submittedName>
</protein>
<evidence type="ECO:0000256" key="1">
    <source>
        <dbReference type="SAM" id="MobiDB-lite"/>
    </source>
</evidence>
<dbReference type="OrthoDB" id="272077at2759"/>
<dbReference type="Proteomes" id="UP000193467">
    <property type="component" value="Unassembled WGS sequence"/>
</dbReference>
<feature type="region of interest" description="Disordered" evidence="1">
    <location>
        <begin position="106"/>
        <end position="182"/>
    </location>
</feature>
<feature type="compositionally biased region" description="Low complexity" evidence="1">
    <location>
        <begin position="1"/>
        <end position="10"/>
    </location>
</feature>
<dbReference type="AlphaFoldDB" id="A0A1Y2G1N9"/>
<organism evidence="2 3">
    <name type="scientific">Leucosporidium creatinivorum</name>
    <dbReference type="NCBI Taxonomy" id="106004"/>
    <lineage>
        <taxon>Eukaryota</taxon>
        <taxon>Fungi</taxon>
        <taxon>Dikarya</taxon>
        <taxon>Basidiomycota</taxon>
        <taxon>Pucciniomycotina</taxon>
        <taxon>Microbotryomycetes</taxon>
        <taxon>Leucosporidiales</taxon>
        <taxon>Leucosporidium</taxon>
    </lineage>
</organism>
<dbReference type="STRING" id="106004.A0A1Y2G1N9"/>
<gene>
    <name evidence="2" type="ORF">BCR35DRAFT_299402</name>
</gene>
<keyword evidence="3" id="KW-1185">Reference proteome</keyword>
<proteinExistence type="predicted"/>
<feature type="compositionally biased region" description="Polar residues" evidence="1">
    <location>
        <begin position="153"/>
        <end position="174"/>
    </location>
</feature>
<evidence type="ECO:0000313" key="3">
    <source>
        <dbReference type="Proteomes" id="UP000193467"/>
    </source>
</evidence>
<feature type="region of interest" description="Disordered" evidence="1">
    <location>
        <begin position="569"/>
        <end position="605"/>
    </location>
</feature>
<comment type="caution">
    <text evidence="2">The sequence shown here is derived from an EMBL/GenBank/DDBJ whole genome shotgun (WGS) entry which is preliminary data.</text>
</comment>
<evidence type="ECO:0000313" key="2">
    <source>
        <dbReference type="EMBL" id="ORY90814.1"/>
    </source>
</evidence>
<accession>A0A1Y2G1N9</accession>
<name>A0A1Y2G1N9_9BASI</name>
<reference evidence="2 3" key="1">
    <citation type="submission" date="2016-07" db="EMBL/GenBank/DDBJ databases">
        <title>Pervasive Adenine N6-methylation of Active Genes in Fungi.</title>
        <authorList>
            <consortium name="DOE Joint Genome Institute"/>
            <person name="Mondo S.J."/>
            <person name="Dannebaum R.O."/>
            <person name="Kuo R.C."/>
            <person name="Labutti K."/>
            <person name="Haridas S."/>
            <person name="Kuo A."/>
            <person name="Salamov A."/>
            <person name="Ahrendt S.R."/>
            <person name="Lipzen A."/>
            <person name="Sullivan W."/>
            <person name="Andreopoulos W.B."/>
            <person name="Clum A."/>
            <person name="Lindquist E."/>
            <person name="Daum C."/>
            <person name="Ramamoorthy G.K."/>
            <person name="Gryganskyi A."/>
            <person name="Culley D."/>
            <person name="Magnuson J.K."/>
            <person name="James T.Y."/>
            <person name="O'Malley M.A."/>
            <person name="Stajich J.E."/>
            <person name="Spatafora J.W."/>
            <person name="Visel A."/>
            <person name="Grigoriev I.V."/>
        </authorList>
    </citation>
    <scope>NUCLEOTIDE SEQUENCE [LARGE SCALE GENOMIC DNA]</scope>
    <source>
        <strain evidence="2 3">62-1032</strain>
    </source>
</reference>
<feature type="compositionally biased region" description="Acidic residues" evidence="1">
    <location>
        <begin position="123"/>
        <end position="132"/>
    </location>
</feature>
<feature type="compositionally biased region" description="Low complexity" evidence="1">
    <location>
        <begin position="197"/>
        <end position="213"/>
    </location>
</feature>
<feature type="region of interest" description="Disordered" evidence="1">
    <location>
        <begin position="197"/>
        <end position="253"/>
    </location>
</feature>
<dbReference type="InParanoid" id="A0A1Y2G1N9"/>
<feature type="region of interest" description="Disordered" evidence="1">
    <location>
        <begin position="1"/>
        <end position="23"/>
    </location>
</feature>